<accession>A0A507ARK4</accession>
<feature type="transmembrane region" description="Helical" evidence="7">
    <location>
        <begin position="316"/>
        <end position="333"/>
    </location>
</feature>
<dbReference type="OrthoDB" id="2962993at2759"/>
<protein>
    <recommendedName>
        <fullName evidence="8">Major facilitator superfamily (MFS) profile domain-containing protein</fullName>
    </recommendedName>
</protein>
<reference evidence="9 10" key="1">
    <citation type="submission" date="2019-06" db="EMBL/GenBank/DDBJ databases">
        <title>Draft genome sequence of the filamentous fungus Phialemoniopsis curvata isolated from diesel fuel.</title>
        <authorList>
            <person name="Varaljay V.A."/>
            <person name="Lyon W.J."/>
            <person name="Crouch A.L."/>
            <person name="Drake C.E."/>
            <person name="Hollomon J.M."/>
            <person name="Nadeau L.J."/>
            <person name="Nunn H.S."/>
            <person name="Stevenson B.S."/>
            <person name="Bojanowski C.L."/>
            <person name="Crookes-Goodson W.J."/>
        </authorList>
    </citation>
    <scope>NUCLEOTIDE SEQUENCE [LARGE SCALE GENOMIC DNA]</scope>
    <source>
        <strain evidence="9 10">D216</strain>
    </source>
</reference>
<feature type="region of interest" description="Disordered" evidence="6">
    <location>
        <begin position="1"/>
        <end position="29"/>
    </location>
</feature>
<dbReference type="Gene3D" id="1.20.1250.20">
    <property type="entry name" value="MFS general substrate transporter like domains"/>
    <property type="match status" value="2"/>
</dbReference>
<sequence>MASEKDDMKTPGAVIPQGSDAAEVGSNTPYIDPEKEKRIVRKFDYLVMPQFVIMMLLAYLDRSNIGNARIFGFEKDLGLKGNEFANLSSLFYVTYVVFEIPWVLALKRWGANLVIGLAIVLWSAVTIGSGFAKNYHHAIAGRLCLGFAEAGLMPALTFLISTIFPRESQGLRVAVLYGAMALSGAFGGLIAYGIQKMGAQRGLEAWRWLFIIEGVISLAFGMLCWFSLPKTADNAWFLKPDEKQLMRDRRIRDAAYTGSDEFSWAYVRMAFADPMVWVAAISLFCAGIPLFGYGIFLPTIIRGLGFQSTAVNALTIPVYTVACILLGVICTISDRLKKRAIVALLVPIIVITGYAIAIGTPSNGAGFFAMFLCAGVYTYNTLLVAWVSNNIKPDHKRSAALPLMISVANISGIAASQVYPDSSAPRFIMGNAVSLSTEFAAACGIVVIWLMLRRRNNIKAKQRAEGIEDNGEVGDKSLDFEYIL</sequence>
<name>A0A507ARK4_9PEZI</name>
<dbReference type="InterPro" id="IPR020846">
    <property type="entry name" value="MFS_dom"/>
</dbReference>
<evidence type="ECO:0000256" key="3">
    <source>
        <dbReference type="ARBA" id="ARBA00022692"/>
    </source>
</evidence>
<dbReference type="Pfam" id="PF07690">
    <property type="entry name" value="MFS_1"/>
    <property type="match status" value="1"/>
</dbReference>
<dbReference type="GeneID" id="41973622"/>
<gene>
    <name evidence="9" type="ORF">E0L32_006175</name>
</gene>
<feature type="transmembrane region" description="Helical" evidence="7">
    <location>
        <begin position="113"/>
        <end position="132"/>
    </location>
</feature>
<dbReference type="GO" id="GO:0016020">
    <property type="term" value="C:membrane"/>
    <property type="evidence" value="ECO:0007669"/>
    <property type="project" value="UniProtKB-SubCell"/>
</dbReference>
<feature type="transmembrane region" description="Helical" evidence="7">
    <location>
        <begin position="399"/>
        <end position="420"/>
    </location>
</feature>
<feature type="transmembrane region" description="Helical" evidence="7">
    <location>
        <begin position="84"/>
        <end position="106"/>
    </location>
</feature>
<evidence type="ECO:0000256" key="6">
    <source>
        <dbReference type="SAM" id="MobiDB-lite"/>
    </source>
</evidence>
<evidence type="ECO:0000313" key="10">
    <source>
        <dbReference type="Proteomes" id="UP000319257"/>
    </source>
</evidence>
<dbReference type="RefSeq" id="XP_030995156.1">
    <property type="nucleotide sequence ID" value="XM_031140778.1"/>
</dbReference>
<dbReference type="FunFam" id="1.20.1250.20:FF:000013">
    <property type="entry name" value="MFS general substrate transporter"/>
    <property type="match status" value="1"/>
</dbReference>
<proteinExistence type="predicted"/>
<keyword evidence="2" id="KW-0813">Transport</keyword>
<feature type="transmembrane region" description="Helical" evidence="7">
    <location>
        <begin position="432"/>
        <end position="452"/>
    </location>
</feature>
<feature type="transmembrane region" description="Helical" evidence="7">
    <location>
        <begin position="43"/>
        <end position="60"/>
    </location>
</feature>
<keyword evidence="5 7" id="KW-0472">Membrane</keyword>
<dbReference type="AlphaFoldDB" id="A0A507ARK4"/>
<dbReference type="Proteomes" id="UP000319257">
    <property type="component" value="Unassembled WGS sequence"/>
</dbReference>
<evidence type="ECO:0000256" key="5">
    <source>
        <dbReference type="ARBA" id="ARBA00023136"/>
    </source>
</evidence>
<dbReference type="PROSITE" id="PS50850">
    <property type="entry name" value="MFS"/>
    <property type="match status" value="1"/>
</dbReference>
<dbReference type="InParanoid" id="A0A507ARK4"/>
<feature type="transmembrane region" description="Helical" evidence="7">
    <location>
        <begin position="138"/>
        <end position="161"/>
    </location>
</feature>
<evidence type="ECO:0000313" key="9">
    <source>
        <dbReference type="EMBL" id="TPX13445.1"/>
    </source>
</evidence>
<keyword evidence="10" id="KW-1185">Reference proteome</keyword>
<dbReference type="SUPFAM" id="SSF103473">
    <property type="entry name" value="MFS general substrate transporter"/>
    <property type="match status" value="1"/>
</dbReference>
<dbReference type="InterPro" id="IPR036259">
    <property type="entry name" value="MFS_trans_sf"/>
</dbReference>
<feature type="transmembrane region" description="Helical" evidence="7">
    <location>
        <begin position="340"/>
        <end position="359"/>
    </location>
</feature>
<feature type="domain" description="Major facilitator superfamily (MFS) profile" evidence="8">
    <location>
        <begin position="47"/>
        <end position="456"/>
    </location>
</feature>
<comment type="subcellular location">
    <subcellularLocation>
        <location evidence="1">Membrane</location>
        <topology evidence="1">Multi-pass membrane protein</topology>
    </subcellularLocation>
</comment>
<evidence type="ECO:0000259" key="8">
    <source>
        <dbReference type="PROSITE" id="PS50850"/>
    </source>
</evidence>
<evidence type="ECO:0000256" key="1">
    <source>
        <dbReference type="ARBA" id="ARBA00004141"/>
    </source>
</evidence>
<feature type="transmembrane region" description="Helical" evidence="7">
    <location>
        <begin position="206"/>
        <end position="228"/>
    </location>
</feature>
<evidence type="ECO:0000256" key="4">
    <source>
        <dbReference type="ARBA" id="ARBA00022989"/>
    </source>
</evidence>
<feature type="transmembrane region" description="Helical" evidence="7">
    <location>
        <begin position="276"/>
        <end position="296"/>
    </location>
</feature>
<dbReference type="PANTHER" id="PTHR43791">
    <property type="entry name" value="PERMEASE-RELATED"/>
    <property type="match status" value="1"/>
</dbReference>
<dbReference type="EMBL" id="SKBQ01000034">
    <property type="protein sequence ID" value="TPX13445.1"/>
    <property type="molecule type" value="Genomic_DNA"/>
</dbReference>
<comment type="caution">
    <text evidence="9">The sequence shown here is derived from an EMBL/GenBank/DDBJ whole genome shotgun (WGS) entry which is preliminary data.</text>
</comment>
<dbReference type="FunFam" id="1.20.1250.20:FF:000018">
    <property type="entry name" value="MFS transporter permease"/>
    <property type="match status" value="1"/>
</dbReference>
<evidence type="ECO:0000256" key="7">
    <source>
        <dbReference type="SAM" id="Phobius"/>
    </source>
</evidence>
<dbReference type="PANTHER" id="PTHR43791:SF24">
    <property type="entry name" value="NICOTINIC ACID PLASMA MEMBRANE TRANSPORTER"/>
    <property type="match status" value="1"/>
</dbReference>
<evidence type="ECO:0000256" key="2">
    <source>
        <dbReference type="ARBA" id="ARBA00022448"/>
    </source>
</evidence>
<organism evidence="9 10">
    <name type="scientific">Thyridium curvatum</name>
    <dbReference type="NCBI Taxonomy" id="1093900"/>
    <lineage>
        <taxon>Eukaryota</taxon>
        <taxon>Fungi</taxon>
        <taxon>Dikarya</taxon>
        <taxon>Ascomycota</taxon>
        <taxon>Pezizomycotina</taxon>
        <taxon>Sordariomycetes</taxon>
        <taxon>Sordariomycetidae</taxon>
        <taxon>Thyridiales</taxon>
        <taxon>Thyridiaceae</taxon>
        <taxon>Thyridium</taxon>
    </lineage>
</organism>
<keyword evidence="4 7" id="KW-1133">Transmembrane helix</keyword>
<dbReference type="InterPro" id="IPR011701">
    <property type="entry name" value="MFS"/>
</dbReference>
<dbReference type="GO" id="GO:0022857">
    <property type="term" value="F:transmembrane transporter activity"/>
    <property type="evidence" value="ECO:0007669"/>
    <property type="project" value="InterPro"/>
</dbReference>
<keyword evidence="3 7" id="KW-0812">Transmembrane</keyword>
<feature type="transmembrane region" description="Helical" evidence="7">
    <location>
        <begin position="173"/>
        <end position="194"/>
    </location>
</feature>
<feature type="transmembrane region" description="Helical" evidence="7">
    <location>
        <begin position="365"/>
        <end position="387"/>
    </location>
</feature>